<dbReference type="InterPro" id="IPR036910">
    <property type="entry name" value="HMG_box_dom_sf"/>
</dbReference>
<feature type="compositionally biased region" description="Basic and acidic residues" evidence="4">
    <location>
        <begin position="12"/>
        <end position="68"/>
    </location>
</feature>
<proteinExistence type="inferred from homology"/>
<comment type="similarity">
    <text evidence="2">Belongs to the CCDC124 family.</text>
</comment>
<protein>
    <submittedName>
        <fullName evidence="6">Coiled-coil domain-containing protein 124</fullName>
    </submittedName>
</protein>
<dbReference type="GeneID" id="105226388"/>
<evidence type="ECO:0000313" key="6">
    <source>
        <dbReference type="EMBL" id="JAC54023.1"/>
    </source>
</evidence>
<dbReference type="Pfam" id="PF06244">
    <property type="entry name" value="Ccdc124"/>
    <property type="match status" value="1"/>
</dbReference>
<evidence type="ECO:0000256" key="2">
    <source>
        <dbReference type="ARBA" id="ARBA00008296"/>
    </source>
</evidence>
<dbReference type="PANTHER" id="PTHR21680">
    <property type="entry name" value="COILED-COIL DOMAIN-CONTAINING PROTEIN 124"/>
    <property type="match status" value="1"/>
</dbReference>
<dbReference type="GO" id="GO:0003713">
    <property type="term" value="F:transcription coactivator activity"/>
    <property type="evidence" value="ECO:0007669"/>
    <property type="project" value="TreeGrafter"/>
</dbReference>
<feature type="compositionally biased region" description="Polar residues" evidence="4">
    <location>
        <begin position="1"/>
        <end position="10"/>
    </location>
</feature>
<sequence length="214" mass="24701">MPKKMVTNSKAVEARERKQAVKQAKNERAAKEAEDRLWADNDKNLAKKQQRREEEEKKRAEAIRRKTEAKALLDQEMSSIKTQGKQPLAKIHRQQILEELEKKQRAIDAINAAKPQLGTRVVLPEPVIEENLNRSMADVEIATNVDQALAALSVKDSEEDKHPEKRMRAAYKAFETANMPRIKAENPSMRLSQWKQILMKEWNKSPENPFNQAR</sequence>
<dbReference type="GO" id="GO:0030496">
    <property type="term" value="C:midbody"/>
    <property type="evidence" value="ECO:0007669"/>
    <property type="project" value="UniProtKB-SubCell"/>
</dbReference>
<reference evidence="6" key="1">
    <citation type="journal article" date="2014" name="BMC Genomics">
        <title>Characterizing the developmental transcriptome of the oriental fruit fly, Bactrocera dorsalis (Diptera: Tephritidae) through comparative genomic analysis with Drosophila melanogaster utilizing modENCODE datasets.</title>
        <authorList>
            <person name="Geib S.M."/>
            <person name="Calla B."/>
            <person name="Hall B."/>
            <person name="Hou S."/>
            <person name="Manoukis N.C."/>
        </authorList>
    </citation>
    <scope>NUCLEOTIDE SEQUENCE</scope>
    <source>
        <strain evidence="6">Punador</strain>
    </source>
</reference>
<comment type="subcellular location">
    <subcellularLocation>
        <location evidence="1">Midbody</location>
    </subcellularLocation>
</comment>
<feature type="region of interest" description="Disordered" evidence="4">
    <location>
        <begin position="1"/>
        <end position="68"/>
    </location>
</feature>
<keyword evidence="3" id="KW-0175">Coiled coil</keyword>
<dbReference type="OrthoDB" id="76412at2759"/>
<organism evidence="6">
    <name type="scientific">Bactrocera dorsalis</name>
    <name type="common">Oriental fruit fly</name>
    <name type="synonym">Dacus dorsalis</name>
    <dbReference type="NCBI Taxonomy" id="27457"/>
    <lineage>
        <taxon>Eukaryota</taxon>
        <taxon>Metazoa</taxon>
        <taxon>Ecdysozoa</taxon>
        <taxon>Arthropoda</taxon>
        <taxon>Hexapoda</taxon>
        <taxon>Insecta</taxon>
        <taxon>Pterygota</taxon>
        <taxon>Neoptera</taxon>
        <taxon>Endopterygota</taxon>
        <taxon>Diptera</taxon>
        <taxon>Brachycera</taxon>
        <taxon>Muscomorpha</taxon>
        <taxon>Tephritoidea</taxon>
        <taxon>Tephritidae</taxon>
        <taxon>Bactrocera</taxon>
        <taxon>Bactrocera</taxon>
    </lineage>
</organism>
<dbReference type="RefSeq" id="XP_011203547.2">
    <property type="nucleotide sequence ID" value="XM_011205245.4"/>
</dbReference>
<feature type="domain" description="Coiled-coil" evidence="5">
    <location>
        <begin position="131"/>
        <end position="212"/>
    </location>
</feature>
<dbReference type="PANTHER" id="PTHR21680:SF0">
    <property type="entry name" value="COILED-COIL DOMAIN-CONTAINING PROTEIN 124"/>
    <property type="match status" value="1"/>
</dbReference>
<dbReference type="AlphaFoldDB" id="A0A034WJR6"/>
<gene>
    <name evidence="6" type="primary">CC124</name>
</gene>
<dbReference type="InterPro" id="IPR010422">
    <property type="entry name" value="Ccdc124/Oxs1"/>
</dbReference>
<dbReference type="SUPFAM" id="SSF47095">
    <property type="entry name" value="HMG-box"/>
    <property type="match status" value="1"/>
</dbReference>
<dbReference type="GO" id="GO:0005634">
    <property type="term" value="C:nucleus"/>
    <property type="evidence" value="ECO:0007669"/>
    <property type="project" value="TreeGrafter"/>
</dbReference>
<dbReference type="EMBL" id="GAKP01004930">
    <property type="protein sequence ID" value="JAC54022.1"/>
    <property type="molecule type" value="Transcribed_RNA"/>
</dbReference>
<dbReference type="GO" id="GO:0006366">
    <property type="term" value="P:transcription by RNA polymerase II"/>
    <property type="evidence" value="ECO:0007669"/>
    <property type="project" value="TreeGrafter"/>
</dbReference>
<dbReference type="KEGG" id="bdr:105226388"/>
<evidence type="ECO:0000256" key="1">
    <source>
        <dbReference type="ARBA" id="ARBA00004214"/>
    </source>
</evidence>
<name>A0A034WJR6_BACDO</name>
<evidence type="ECO:0000256" key="4">
    <source>
        <dbReference type="SAM" id="MobiDB-lite"/>
    </source>
</evidence>
<accession>A0A034WJR6</accession>
<dbReference type="InterPro" id="IPR054414">
    <property type="entry name" value="Ccdc124/Oxs1_C"/>
</dbReference>
<dbReference type="EMBL" id="GAKP01004929">
    <property type="protein sequence ID" value="JAC54023.1"/>
    <property type="molecule type" value="Transcribed_RNA"/>
</dbReference>
<evidence type="ECO:0000259" key="5">
    <source>
        <dbReference type="Pfam" id="PF06244"/>
    </source>
</evidence>
<evidence type="ECO:0000256" key="3">
    <source>
        <dbReference type="ARBA" id="ARBA00023054"/>
    </source>
</evidence>